<dbReference type="PROSITE" id="PS51677">
    <property type="entry name" value="NODB"/>
    <property type="match status" value="1"/>
</dbReference>
<dbReference type="PANTHER" id="PTHR46471:SF2">
    <property type="entry name" value="CHITIN DEACETYLASE-RELATED"/>
    <property type="match status" value="1"/>
</dbReference>
<dbReference type="GO" id="GO:0046872">
    <property type="term" value="F:metal ion binding"/>
    <property type="evidence" value="ECO:0007669"/>
    <property type="project" value="UniProtKB-KW"/>
</dbReference>
<feature type="signal peptide" evidence="12">
    <location>
        <begin position="1"/>
        <end position="21"/>
    </location>
</feature>
<dbReference type="GO" id="GO:0005975">
    <property type="term" value="P:carbohydrate metabolic process"/>
    <property type="evidence" value="ECO:0007669"/>
    <property type="project" value="InterPro"/>
</dbReference>
<dbReference type="Pfam" id="PF01522">
    <property type="entry name" value="Polysacc_deac_1"/>
    <property type="match status" value="1"/>
</dbReference>
<proteinExistence type="predicted"/>
<evidence type="ECO:0000256" key="12">
    <source>
        <dbReference type="SAM" id="SignalP"/>
    </source>
</evidence>
<reference evidence="14 15" key="1">
    <citation type="submission" date="2019-02" db="EMBL/GenBank/DDBJ databases">
        <title>Genome sequencing of the rare red list fungi Phellinidium pouzarii.</title>
        <authorList>
            <person name="Buettner E."/>
            <person name="Kellner H."/>
        </authorList>
    </citation>
    <scope>NUCLEOTIDE SEQUENCE [LARGE SCALE GENOMIC DNA]</scope>
    <source>
        <strain evidence="14 15">DSM 108285</strain>
    </source>
</reference>
<evidence type="ECO:0000256" key="2">
    <source>
        <dbReference type="ARBA" id="ARBA00004609"/>
    </source>
</evidence>
<keyword evidence="6 12" id="KW-0732">Signal</keyword>
<evidence type="ECO:0000256" key="11">
    <source>
        <dbReference type="ARBA" id="ARBA00023316"/>
    </source>
</evidence>
<dbReference type="GO" id="GO:0098552">
    <property type="term" value="C:side of membrane"/>
    <property type="evidence" value="ECO:0007669"/>
    <property type="project" value="UniProtKB-KW"/>
</dbReference>
<keyword evidence="4" id="KW-0336">GPI-anchor</keyword>
<evidence type="ECO:0000256" key="3">
    <source>
        <dbReference type="ARBA" id="ARBA00022475"/>
    </source>
</evidence>
<accession>A0A4S4LFK9</accession>
<dbReference type="GO" id="GO:0071555">
    <property type="term" value="P:cell wall organization"/>
    <property type="evidence" value="ECO:0007669"/>
    <property type="project" value="UniProtKB-KW"/>
</dbReference>
<evidence type="ECO:0000313" key="15">
    <source>
        <dbReference type="Proteomes" id="UP000308199"/>
    </source>
</evidence>
<evidence type="ECO:0000256" key="1">
    <source>
        <dbReference type="ARBA" id="ARBA00001941"/>
    </source>
</evidence>
<keyword evidence="4" id="KW-0325">Glycoprotein</keyword>
<dbReference type="Proteomes" id="UP000308199">
    <property type="component" value="Unassembled WGS sequence"/>
</dbReference>
<dbReference type="GO" id="GO:0005886">
    <property type="term" value="C:plasma membrane"/>
    <property type="evidence" value="ECO:0007669"/>
    <property type="project" value="UniProtKB-SubCell"/>
</dbReference>
<keyword evidence="9" id="KW-0119">Carbohydrate metabolism</keyword>
<dbReference type="InterPro" id="IPR011330">
    <property type="entry name" value="Glyco_hydro/deAcase_b/a-brl"/>
</dbReference>
<organism evidence="14 15">
    <name type="scientific">Phellinidium pouzarii</name>
    <dbReference type="NCBI Taxonomy" id="167371"/>
    <lineage>
        <taxon>Eukaryota</taxon>
        <taxon>Fungi</taxon>
        <taxon>Dikarya</taxon>
        <taxon>Basidiomycota</taxon>
        <taxon>Agaricomycotina</taxon>
        <taxon>Agaricomycetes</taxon>
        <taxon>Hymenochaetales</taxon>
        <taxon>Hymenochaetaceae</taxon>
        <taxon>Phellinidium</taxon>
    </lineage>
</organism>
<keyword evidence="15" id="KW-1185">Reference proteome</keyword>
<dbReference type="InterPro" id="IPR002509">
    <property type="entry name" value="NODB_dom"/>
</dbReference>
<keyword evidence="5" id="KW-0479">Metal-binding</keyword>
<evidence type="ECO:0000256" key="9">
    <source>
        <dbReference type="ARBA" id="ARBA00023277"/>
    </source>
</evidence>
<evidence type="ECO:0000313" key="14">
    <source>
        <dbReference type="EMBL" id="THH10445.1"/>
    </source>
</evidence>
<comment type="caution">
    <text evidence="14">The sequence shown here is derived from an EMBL/GenBank/DDBJ whole genome shotgun (WGS) entry which is preliminary data.</text>
</comment>
<dbReference type="PANTHER" id="PTHR46471">
    <property type="entry name" value="CHITIN DEACETYLASE"/>
    <property type="match status" value="1"/>
</dbReference>
<dbReference type="EMBL" id="SGPK01000036">
    <property type="protein sequence ID" value="THH10445.1"/>
    <property type="molecule type" value="Genomic_DNA"/>
</dbReference>
<evidence type="ECO:0000256" key="6">
    <source>
        <dbReference type="ARBA" id="ARBA00022729"/>
    </source>
</evidence>
<dbReference type="OrthoDB" id="2125469at2759"/>
<keyword evidence="3" id="KW-1003">Cell membrane</keyword>
<sequence length="262" mass="29252">MFVHYLSLALAALSTARLAVAVPTSDAEPEFELIRRQGLADVYSSCTEPNTVALTFDDGPYIYETEIVDLLNKNGIKATFFVNGYNWDCIYDDSVIASLQYAYNSGHLIGSHTWSHPDLTTLSWDEIHDEMWKVELALSRIIGVWPAWMRPPYGNYNDLVRSASAIRNQSLVIWDFDSQDSDGASVQESEQYYTDLVNQHPSNVIALNHETYQTTAEQVLPFAIQALKAKGYNFATVAECLGGKPAYHGVFSPGTKDSSWTC</sequence>
<keyword evidence="11" id="KW-0961">Cell wall biogenesis/degradation</keyword>
<keyword evidence="7" id="KW-0378">Hydrolase</keyword>
<dbReference type="Gene3D" id="3.20.20.370">
    <property type="entry name" value="Glycoside hydrolase/deacetylase"/>
    <property type="match status" value="1"/>
</dbReference>
<evidence type="ECO:0000256" key="8">
    <source>
        <dbReference type="ARBA" id="ARBA00023136"/>
    </source>
</evidence>
<evidence type="ECO:0000256" key="10">
    <source>
        <dbReference type="ARBA" id="ARBA00023288"/>
    </source>
</evidence>
<evidence type="ECO:0000256" key="4">
    <source>
        <dbReference type="ARBA" id="ARBA00022622"/>
    </source>
</evidence>
<comment type="cofactor">
    <cofactor evidence="1">
        <name>Co(2+)</name>
        <dbReference type="ChEBI" id="CHEBI:48828"/>
    </cofactor>
</comment>
<comment type="subcellular location">
    <subcellularLocation>
        <location evidence="2">Cell membrane</location>
        <topology evidence="2">Lipid-anchor</topology>
        <topology evidence="2">GPI-anchor</topology>
    </subcellularLocation>
</comment>
<dbReference type="CDD" id="cd10951">
    <property type="entry name" value="CE4_ClCDA_like"/>
    <property type="match status" value="1"/>
</dbReference>
<name>A0A4S4LFK9_9AGAM</name>
<evidence type="ECO:0000256" key="7">
    <source>
        <dbReference type="ARBA" id="ARBA00022801"/>
    </source>
</evidence>
<keyword evidence="8" id="KW-0472">Membrane</keyword>
<protein>
    <recommendedName>
        <fullName evidence="13">NodB homology domain-containing protein</fullName>
    </recommendedName>
</protein>
<keyword evidence="10" id="KW-0449">Lipoprotein</keyword>
<feature type="chain" id="PRO_5020533959" description="NodB homology domain-containing protein" evidence="12">
    <location>
        <begin position="22"/>
        <end position="262"/>
    </location>
</feature>
<dbReference type="AlphaFoldDB" id="A0A4S4LFK9"/>
<gene>
    <name evidence="14" type="ORF">EW145_g1329</name>
</gene>
<evidence type="ECO:0000259" key="13">
    <source>
        <dbReference type="PROSITE" id="PS51677"/>
    </source>
</evidence>
<evidence type="ECO:0000256" key="5">
    <source>
        <dbReference type="ARBA" id="ARBA00022723"/>
    </source>
</evidence>
<feature type="domain" description="NodB homology" evidence="13">
    <location>
        <begin position="50"/>
        <end position="235"/>
    </location>
</feature>
<dbReference type="GO" id="GO:0016810">
    <property type="term" value="F:hydrolase activity, acting on carbon-nitrogen (but not peptide) bonds"/>
    <property type="evidence" value="ECO:0007669"/>
    <property type="project" value="InterPro"/>
</dbReference>
<dbReference type="SUPFAM" id="SSF88713">
    <property type="entry name" value="Glycoside hydrolase/deacetylase"/>
    <property type="match status" value="1"/>
</dbReference>